<dbReference type="InterPro" id="IPR004911">
    <property type="entry name" value="Interferon-induced_GILT"/>
</dbReference>
<feature type="transmembrane region" description="Helical" evidence="4">
    <location>
        <begin position="193"/>
        <end position="221"/>
    </location>
</feature>
<dbReference type="AlphaFoldDB" id="A0AAE9DY12"/>
<feature type="signal peptide" evidence="5">
    <location>
        <begin position="1"/>
        <end position="19"/>
    </location>
</feature>
<organism evidence="6 7">
    <name type="scientific">Caenorhabditis briggsae</name>
    <dbReference type="NCBI Taxonomy" id="6238"/>
    <lineage>
        <taxon>Eukaryota</taxon>
        <taxon>Metazoa</taxon>
        <taxon>Ecdysozoa</taxon>
        <taxon>Nematoda</taxon>
        <taxon>Chromadorea</taxon>
        <taxon>Rhabditida</taxon>
        <taxon>Rhabditina</taxon>
        <taxon>Rhabditomorpha</taxon>
        <taxon>Rhabditoidea</taxon>
        <taxon>Rhabditidae</taxon>
        <taxon>Peloderinae</taxon>
        <taxon>Caenorhabditis</taxon>
    </lineage>
</organism>
<evidence type="ECO:0000256" key="1">
    <source>
        <dbReference type="ARBA" id="ARBA00005679"/>
    </source>
</evidence>
<dbReference type="PANTHER" id="PTHR13234:SF25">
    <property type="entry name" value="GAMMA-INTERFERON-INDUCIBLE LYSOSOMAL THIOL REDUCTASE"/>
    <property type="match status" value="1"/>
</dbReference>
<keyword evidence="4" id="KW-0812">Transmembrane</keyword>
<reference evidence="6 7" key="1">
    <citation type="submission" date="2022-05" db="EMBL/GenBank/DDBJ databases">
        <title>Chromosome-level reference genomes for two strains of Caenorhabditis briggsae: an improved platform for comparative genomics.</title>
        <authorList>
            <person name="Stevens L."/>
            <person name="Andersen E.C."/>
        </authorList>
    </citation>
    <scope>NUCLEOTIDE SEQUENCE [LARGE SCALE GENOMIC DNA]</scope>
    <source>
        <strain evidence="6">QX1410_ONT</strain>
        <tissue evidence="6">Whole-organism</tissue>
    </source>
</reference>
<feature type="compositionally biased region" description="Basic and acidic residues" evidence="3">
    <location>
        <begin position="400"/>
        <end position="439"/>
    </location>
</feature>
<keyword evidence="5" id="KW-0732">Signal</keyword>
<evidence type="ECO:0000256" key="4">
    <source>
        <dbReference type="SAM" id="Phobius"/>
    </source>
</evidence>
<feature type="region of interest" description="Disordered" evidence="3">
    <location>
        <begin position="229"/>
        <end position="439"/>
    </location>
</feature>
<gene>
    <name evidence="6" type="ORF">L3Y34_016571</name>
</gene>
<dbReference type="PANTHER" id="PTHR13234">
    <property type="entry name" value="GAMMA-INTERFERON INDUCIBLE LYSOSOMAL THIOL REDUCTASE GILT"/>
    <property type="match status" value="1"/>
</dbReference>
<dbReference type="Pfam" id="PF03227">
    <property type="entry name" value="GILT"/>
    <property type="match status" value="1"/>
</dbReference>
<sequence>MRKILLALLLFLSAFQIFASDLVEVFGISECPDTSKFVKNQLVPFYEKFSSNFSKDFKLDFHAVPTGGSNVDGHYVNRCLHGKTECALNKLQMCAKKHVSGDWMVIIGCIQGLKSYNKALECLPATKEAKIVKTCAETDEGEYLLNDENSYRFNVAPASSWLPWIQVNGKREPYAEHHLKDVTFTRYRDSANLLIQISAVSLMTDGIVLIVFYVATCVYTMHVCAKKKKKPTANIRPDVPMSGFGTTTMGAPEPATASQMKKPEDVAAGKKEENNKKEEAPAEKKEEEKKEEEKKEEGKKEEEKKEEGGDAEKKKSSDEKDEGKKEEGEKKKEESKKKEKSEKPQQSKKEESKKENKKKEELRPREMPLTAKEQLIAQGKKVDKKEYQTMNDVESDWGDDPEKKKKGCSKDEGEGKKEKTKEEPKEKTKEEGKEEEKKE</sequence>
<evidence type="ECO:0000256" key="2">
    <source>
        <dbReference type="ARBA" id="ARBA00023180"/>
    </source>
</evidence>
<keyword evidence="4" id="KW-0472">Membrane</keyword>
<dbReference type="EMBL" id="CP090891">
    <property type="protein sequence ID" value="ULU14142.1"/>
    <property type="molecule type" value="Genomic_DNA"/>
</dbReference>
<accession>A0AAE9DY12</accession>
<evidence type="ECO:0000313" key="7">
    <source>
        <dbReference type="Proteomes" id="UP000827892"/>
    </source>
</evidence>
<keyword evidence="2" id="KW-0325">Glycoprotein</keyword>
<name>A0AAE9DY12_CAEBR</name>
<protein>
    <submittedName>
        <fullName evidence="6">Uncharacterized protein</fullName>
    </submittedName>
</protein>
<feature type="chain" id="PRO_5042024373" evidence="5">
    <location>
        <begin position="20"/>
        <end position="439"/>
    </location>
</feature>
<keyword evidence="4" id="KW-1133">Transmembrane helix</keyword>
<evidence type="ECO:0000313" key="6">
    <source>
        <dbReference type="EMBL" id="ULU14142.1"/>
    </source>
</evidence>
<comment type="similarity">
    <text evidence="1">Belongs to the GILT family.</text>
</comment>
<feature type="compositionally biased region" description="Basic and acidic residues" evidence="3">
    <location>
        <begin position="261"/>
        <end position="366"/>
    </location>
</feature>
<dbReference type="GO" id="GO:0016671">
    <property type="term" value="F:oxidoreductase activity, acting on a sulfur group of donors, disulfide as acceptor"/>
    <property type="evidence" value="ECO:0007669"/>
    <property type="project" value="InterPro"/>
</dbReference>
<proteinExistence type="inferred from homology"/>
<evidence type="ECO:0000256" key="3">
    <source>
        <dbReference type="SAM" id="MobiDB-lite"/>
    </source>
</evidence>
<dbReference type="Proteomes" id="UP000827892">
    <property type="component" value="Chromosome I"/>
</dbReference>
<evidence type="ECO:0000256" key="5">
    <source>
        <dbReference type="SAM" id="SignalP"/>
    </source>
</evidence>